<evidence type="ECO:0000259" key="1">
    <source>
        <dbReference type="Pfam" id="PF08387"/>
    </source>
</evidence>
<evidence type="ECO:0000313" key="2">
    <source>
        <dbReference type="EMBL" id="GJN00129.1"/>
    </source>
</evidence>
<sequence>MPCNLKTVVFKGYTVTKSHIKFATLFVLNAKKLKVMRFGARGFNYTGDKKLDQLGWSCLLRKWPREVLGFVTRHLERDLDQMRPGRALYALWDSSLSSLLFPAVDL</sequence>
<feature type="domain" description="FBD" evidence="1">
    <location>
        <begin position="4"/>
        <end position="38"/>
    </location>
</feature>
<dbReference type="InterPro" id="IPR006566">
    <property type="entry name" value="FBD"/>
</dbReference>
<dbReference type="EMBL" id="BQKI01000008">
    <property type="protein sequence ID" value="GJN00129.1"/>
    <property type="molecule type" value="Genomic_DNA"/>
</dbReference>
<proteinExistence type="predicted"/>
<comment type="caution">
    <text evidence="2">The sequence shown here is derived from an EMBL/GenBank/DDBJ whole genome shotgun (WGS) entry which is preliminary data.</text>
</comment>
<keyword evidence="3" id="KW-1185">Reference proteome</keyword>
<organism evidence="2 3">
    <name type="scientific">Eleusine coracana subsp. coracana</name>
    <dbReference type="NCBI Taxonomy" id="191504"/>
    <lineage>
        <taxon>Eukaryota</taxon>
        <taxon>Viridiplantae</taxon>
        <taxon>Streptophyta</taxon>
        <taxon>Embryophyta</taxon>
        <taxon>Tracheophyta</taxon>
        <taxon>Spermatophyta</taxon>
        <taxon>Magnoliopsida</taxon>
        <taxon>Liliopsida</taxon>
        <taxon>Poales</taxon>
        <taxon>Poaceae</taxon>
        <taxon>PACMAD clade</taxon>
        <taxon>Chloridoideae</taxon>
        <taxon>Cynodonteae</taxon>
        <taxon>Eleusininae</taxon>
        <taxon>Eleusine</taxon>
    </lineage>
</organism>
<reference evidence="2" key="2">
    <citation type="submission" date="2021-12" db="EMBL/GenBank/DDBJ databases">
        <title>Resequencing data analysis of finger millet.</title>
        <authorList>
            <person name="Hatakeyama M."/>
            <person name="Aluri S."/>
            <person name="Balachadran M.T."/>
            <person name="Sivarajan S.R."/>
            <person name="Poveda L."/>
            <person name="Shimizu-Inatsugi R."/>
            <person name="Schlapbach R."/>
            <person name="Sreeman S.M."/>
            <person name="Shimizu K.K."/>
        </authorList>
    </citation>
    <scope>NUCLEOTIDE SEQUENCE</scope>
</reference>
<dbReference type="Pfam" id="PF08387">
    <property type="entry name" value="FBD"/>
    <property type="match status" value="1"/>
</dbReference>
<reference evidence="2" key="1">
    <citation type="journal article" date="2018" name="DNA Res.">
        <title>Multiple hybrid de novo genome assembly of finger millet, an orphan allotetraploid crop.</title>
        <authorList>
            <person name="Hatakeyama M."/>
            <person name="Aluri S."/>
            <person name="Balachadran M.T."/>
            <person name="Sivarajan S.R."/>
            <person name="Patrignani A."/>
            <person name="Gruter S."/>
            <person name="Poveda L."/>
            <person name="Shimizu-Inatsugi R."/>
            <person name="Baeten J."/>
            <person name="Francoijs K.J."/>
            <person name="Nataraja K.N."/>
            <person name="Reddy Y.A.N."/>
            <person name="Phadnis S."/>
            <person name="Ravikumar R.L."/>
            <person name="Schlapbach R."/>
            <person name="Sreeman S.M."/>
            <person name="Shimizu K.K."/>
        </authorList>
    </citation>
    <scope>NUCLEOTIDE SEQUENCE</scope>
</reference>
<dbReference type="AlphaFoldDB" id="A0AAV5CP11"/>
<protein>
    <recommendedName>
        <fullName evidence="1">FBD domain-containing protein</fullName>
    </recommendedName>
</protein>
<accession>A0AAV5CP11</accession>
<evidence type="ECO:0000313" key="3">
    <source>
        <dbReference type="Proteomes" id="UP001054889"/>
    </source>
</evidence>
<dbReference type="Proteomes" id="UP001054889">
    <property type="component" value="Unassembled WGS sequence"/>
</dbReference>
<name>A0AAV5CP11_ELECO</name>
<gene>
    <name evidence="2" type="primary">ga17292</name>
    <name evidence="2" type="ORF">PR202_ga17292</name>
</gene>